<feature type="transmembrane region" description="Helical" evidence="1">
    <location>
        <begin position="206"/>
        <end position="233"/>
    </location>
</feature>
<dbReference type="AlphaFoldDB" id="A0AAD6V4D0"/>
<dbReference type="PANTHER" id="PTHR40465:SF1">
    <property type="entry name" value="DUF6534 DOMAIN-CONTAINING PROTEIN"/>
    <property type="match status" value="1"/>
</dbReference>
<dbReference type="PANTHER" id="PTHR40465">
    <property type="entry name" value="CHROMOSOME 1, WHOLE GENOME SHOTGUN SEQUENCE"/>
    <property type="match status" value="1"/>
</dbReference>
<organism evidence="3 4">
    <name type="scientific">Mycena pura</name>
    <dbReference type="NCBI Taxonomy" id="153505"/>
    <lineage>
        <taxon>Eukaryota</taxon>
        <taxon>Fungi</taxon>
        <taxon>Dikarya</taxon>
        <taxon>Basidiomycota</taxon>
        <taxon>Agaricomycotina</taxon>
        <taxon>Agaricomycetes</taxon>
        <taxon>Agaricomycetidae</taxon>
        <taxon>Agaricales</taxon>
        <taxon>Marasmiineae</taxon>
        <taxon>Mycenaceae</taxon>
        <taxon>Mycena</taxon>
    </lineage>
</organism>
<keyword evidence="1" id="KW-1133">Transmembrane helix</keyword>
<gene>
    <name evidence="3" type="ORF">GGX14DRAFT_654667</name>
</gene>
<feature type="domain" description="DUF6534" evidence="2">
    <location>
        <begin position="180"/>
        <end position="264"/>
    </location>
</feature>
<comment type="caution">
    <text evidence="3">The sequence shown here is derived from an EMBL/GenBank/DDBJ whole genome shotgun (WGS) entry which is preliminary data.</text>
</comment>
<keyword evidence="1" id="KW-0812">Transmembrane</keyword>
<proteinExistence type="predicted"/>
<evidence type="ECO:0000313" key="3">
    <source>
        <dbReference type="EMBL" id="KAJ7202061.1"/>
    </source>
</evidence>
<feature type="transmembrane region" description="Helical" evidence="1">
    <location>
        <begin position="88"/>
        <end position="110"/>
    </location>
</feature>
<evidence type="ECO:0000259" key="2">
    <source>
        <dbReference type="Pfam" id="PF20152"/>
    </source>
</evidence>
<dbReference type="EMBL" id="JARJCW010000056">
    <property type="protein sequence ID" value="KAJ7202061.1"/>
    <property type="molecule type" value="Genomic_DNA"/>
</dbReference>
<accession>A0AAD6V4D0</accession>
<feature type="transmembrane region" description="Helical" evidence="1">
    <location>
        <begin position="239"/>
        <end position="259"/>
    </location>
</feature>
<evidence type="ECO:0000313" key="4">
    <source>
        <dbReference type="Proteomes" id="UP001219525"/>
    </source>
</evidence>
<feature type="transmembrane region" description="Helical" evidence="1">
    <location>
        <begin position="171"/>
        <end position="194"/>
    </location>
</feature>
<reference evidence="3" key="1">
    <citation type="submission" date="2023-03" db="EMBL/GenBank/DDBJ databases">
        <title>Massive genome expansion in bonnet fungi (Mycena s.s.) driven by repeated elements and novel gene families across ecological guilds.</title>
        <authorList>
            <consortium name="Lawrence Berkeley National Laboratory"/>
            <person name="Harder C.B."/>
            <person name="Miyauchi S."/>
            <person name="Viragh M."/>
            <person name="Kuo A."/>
            <person name="Thoen E."/>
            <person name="Andreopoulos B."/>
            <person name="Lu D."/>
            <person name="Skrede I."/>
            <person name="Drula E."/>
            <person name="Henrissat B."/>
            <person name="Morin E."/>
            <person name="Kohler A."/>
            <person name="Barry K."/>
            <person name="LaButti K."/>
            <person name="Morin E."/>
            <person name="Salamov A."/>
            <person name="Lipzen A."/>
            <person name="Mereny Z."/>
            <person name="Hegedus B."/>
            <person name="Baldrian P."/>
            <person name="Stursova M."/>
            <person name="Weitz H."/>
            <person name="Taylor A."/>
            <person name="Grigoriev I.V."/>
            <person name="Nagy L.G."/>
            <person name="Martin F."/>
            <person name="Kauserud H."/>
        </authorList>
    </citation>
    <scope>NUCLEOTIDE SEQUENCE</scope>
    <source>
        <strain evidence="3">9144</strain>
    </source>
</reference>
<keyword evidence="1" id="KW-0472">Membrane</keyword>
<keyword evidence="4" id="KW-1185">Reference proteome</keyword>
<protein>
    <recommendedName>
        <fullName evidence="2">DUF6534 domain-containing protein</fullName>
    </recommendedName>
</protein>
<feature type="transmembrane region" description="Helical" evidence="1">
    <location>
        <begin position="131"/>
        <end position="151"/>
    </location>
</feature>
<dbReference type="InterPro" id="IPR045339">
    <property type="entry name" value="DUF6534"/>
</dbReference>
<feature type="transmembrane region" description="Helical" evidence="1">
    <location>
        <begin position="60"/>
        <end position="82"/>
    </location>
</feature>
<name>A0AAD6V4D0_9AGAR</name>
<evidence type="ECO:0000256" key="1">
    <source>
        <dbReference type="SAM" id="Phobius"/>
    </source>
</evidence>
<feature type="transmembrane region" description="Helical" evidence="1">
    <location>
        <begin position="22"/>
        <end position="48"/>
    </location>
</feature>
<sequence>MATTASPGLPAGLPAFKVDNTLGALLIAGLLATALWGVTCVQTFSFFAGGTADRAWQKTLVAFLWVLDTFDTVLNGHILYFYLVSNYLVPQAILFPVWSVIVRNFLCSALPDQWLTYFEDSCCRYISNGNIPGTLLIVALSLLDLTCGLIITVKAFGMQAYSDLDSLSKLLFLNFAAGTSSDLSVALALCYLLYGSRTGFQRTDSLIRTLMLYTVNTGLLVALDATAGMFAYVFMPHNFIFLGFYLLLSKLYLNSYLAILNARKTLRRSDNPASIHLSQISRMRWRNGSVFDSEGQRTTSQPALVSKTDGDTTVALDSPVDSHRVQAEQWAQTEKIGYSRPSEAAL</sequence>
<dbReference type="Pfam" id="PF20152">
    <property type="entry name" value="DUF6534"/>
    <property type="match status" value="1"/>
</dbReference>
<dbReference type="Proteomes" id="UP001219525">
    <property type="component" value="Unassembled WGS sequence"/>
</dbReference>